<dbReference type="Gene3D" id="2.60.120.1620">
    <property type="match status" value="1"/>
</dbReference>
<feature type="region of interest" description="Disordered" evidence="2">
    <location>
        <begin position="994"/>
        <end position="1045"/>
    </location>
</feature>
<dbReference type="PANTHER" id="PTHR37842">
    <property type="match status" value="1"/>
</dbReference>
<dbReference type="Proteomes" id="UP000288725">
    <property type="component" value="Unassembled WGS sequence"/>
</dbReference>
<feature type="signal peptide" evidence="3">
    <location>
        <begin position="1"/>
        <end position="26"/>
    </location>
</feature>
<evidence type="ECO:0000256" key="2">
    <source>
        <dbReference type="SAM" id="MobiDB-lite"/>
    </source>
</evidence>
<dbReference type="Gene3D" id="1.20.58.2150">
    <property type="match status" value="1"/>
</dbReference>
<sequence>MAQSSRAVILLAAILLQFLNLPFLVAASIQEKLVGFEPSAGAVEIHSATILYDDNDPVGIKIAVNSLAEDLEQITGRKPPVKAWRGANQTSDSGSRTSPQAVIIAATVDSPLLQALERANKVDVEGLRGKWESFHTTLVKDPLPGVQHALVIAGSDMRGAMFGVYTLSEQSGKSPLHWWADVPVTKHRRIYALDKTLTLGEPSVKFRGIFINDEAPALTGWWANHANRTDYTFDAEFYERVYDLLLRLKANFIWPAMWASFVPKPGRIFFTDDSRSQQLASDYGIVVSTSHHEPMQRASNEWTLNPAGKWNWVENKDNVVKFMDEGIRRAGQNETYFTLGMRGENDGPINAADPIAVLEDVFETQRGLLAKHYGNVTAARQVWTIYKEVATYYAAGLTPPDDVTLMFTDDNWGNVQRLPTEEERKRSGGIGLYYHFAYVGRPKSWKWQNCNNLPKVYKELFQAAERGADRIWVLNVGDIKPLEVPINLAMDLAWNKTRFDLDSLPQYLETLAERDFGAEVAKDVASAWLAYSHLIGMRQFETTEPTTFSQLSFEEADKIVKAWKSLAELAQSISDRLPRNRRDALYHTLLYPALAGHNYISIVLGQGKNQQYGFERRNSANAVAHRLIDEFENDHDLVQRYDRIAGGKWKGIMATPKFDMNVADWRPSSRDVLSNLSFVQLRQDFDYGFGNLGIYVEQSRSALSQGRICASINPSLPTKDGFSPRMRLMQPHGPESRFIELFHRGDQRKPIPWSVGAAESWIRFSKTSGQVTADEPDARIHVSIDWASVPSGLNKTVEIRVSWEPEPYFDIVHLPILNLNAPTDFKGFPETDGYISIEGPHHQRSSGEASGDEIGFQYAPLLGSRSESGSVALRPYAAAKKAPEDAKKAWLEYDIYILGQATRNQVNATVYINGALDTDPNTPMEFSLSVDDAAAKFTRVLGQPAKAGDTPPEWTAGVADHVWKKTVALGNLAPGKHTLRWQANSPEVYLEKIVRKGGGGGGGGGGSSNDDDDSSSGGGGGDSDGDDSGSGSGSGSGTDDGSSLPDNSAPCGYFARLETFGLPGLYYNGTLTVRHHITHNTVWDEESEPIDVCDNDDRAAKTSRYPALVLVAPTGNESDTNPMHWVLRGFQPAHEYHALRDAVDFKQRWVYIRSSDFVISNYTREYNTVFSPYWTNRYDDSDATDLEEATRVYWPTNITAEDDGTFSARAEYVQAPPIIDSKDYIGSFPRPGKHPSQYVTVKSVCSMNQRYYEDEEDIDTNGERIWYSSNPTFWLDKGATMEMAGIGADQMTLTLNNSLDKAIPWMGERKGGCYPDEREPFELSNFNPMQSAAYEGKGLRPWNVTLRISLSFEGSIVRENSTTVNGAEGGKLLFNAGYKLDEAIEEEEDDKSIASQATYNCHVVLLVVMVAGLVAF</sequence>
<feature type="domain" description="Gylcosyl hydrolase 115 C-terminal" evidence="4">
    <location>
        <begin position="827"/>
        <end position="994"/>
    </location>
</feature>
<protein>
    <recommendedName>
        <fullName evidence="4">Gylcosyl hydrolase 115 C-terminal domain-containing protein</fullName>
    </recommendedName>
</protein>
<feature type="compositionally biased region" description="Gly residues" evidence="2">
    <location>
        <begin position="1016"/>
        <end position="1038"/>
    </location>
</feature>
<reference evidence="5 6" key="1">
    <citation type="submission" date="2018-12" db="EMBL/GenBank/DDBJ databases">
        <title>Genome of Verticillium dahliae isolate Getta Getta.</title>
        <authorList>
            <person name="Gardiner D.M."/>
        </authorList>
    </citation>
    <scope>NUCLEOTIDE SEQUENCE [LARGE SCALE GENOMIC DNA]</scope>
    <source>
        <strain evidence="5 6">Getta Getta</strain>
    </source>
</reference>
<evidence type="ECO:0000259" key="4">
    <source>
        <dbReference type="Pfam" id="PF17829"/>
    </source>
</evidence>
<keyword evidence="1" id="KW-0378">Hydrolase</keyword>
<dbReference type="InterPro" id="IPR031924">
    <property type="entry name" value="GH115"/>
</dbReference>
<name>A0A444SAR6_VERDA</name>
<dbReference type="PANTHER" id="PTHR37842:SF2">
    <property type="entry name" value="GYLCOSYL HYDROLASE 115 C-TERMINAL DOMAIN-CONTAINING PROTEIN"/>
    <property type="match status" value="1"/>
</dbReference>
<feature type="compositionally biased region" description="Gly residues" evidence="2">
    <location>
        <begin position="996"/>
        <end position="1007"/>
    </location>
</feature>
<proteinExistence type="predicted"/>
<evidence type="ECO:0000313" key="5">
    <source>
        <dbReference type="EMBL" id="RXG50433.1"/>
    </source>
</evidence>
<dbReference type="EMBL" id="RSDZ01000007">
    <property type="protein sequence ID" value="RXG50433.1"/>
    <property type="molecule type" value="Genomic_DNA"/>
</dbReference>
<dbReference type="Pfam" id="PF15979">
    <property type="entry name" value="Glyco_hydro_115"/>
    <property type="match status" value="1"/>
</dbReference>
<dbReference type="Pfam" id="PF17829">
    <property type="entry name" value="GH115_C"/>
    <property type="match status" value="1"/>
</dbReference>
<evidence type="ECO:0000256" key="3">
    <source>
        <dbReference type="SAM" id="SignalP"/>
    </source>
</evidence>
<dbReference type="InterPro" id="IPR041437">
    <property type="entry name" value="GH115_C"/>
</dbReference>
<dbReference type="GO" id="GO:0016787">
    <property type="term" value="F:hydrolase activity"/>
    <property type="evidence" value="ECO:0007669"/>
    <property type="project" value="UniProtKB-KW"/>
</dbReference>
<evidence type="ECO:0000313" key="6">
    <source>
        <dbReference type="Proteomes" id="UP000288725"/>
    </source>
</evidence>
<dbReference type="Gene3D" id="3.20.20.520">
    <property type="entry name" value="Glycosyl hydrolase family 115"/>
    <property type="match status" value="1"/>
</dbReference>
<comment type="caution">
    <text evidence="5">The sequence shown here is derived from an EMBL/GenBank/DDBJ whole genome shotgun (WGS) entry which is preliminary data.</text>
</comment>
<dbReference type="Gene3D" id="3.30.379.10">
    <property type="entry name" value="Chitobiase/beta-hexosaminidase domain 2-like"/>
    <property type="match status" value="1"/>
</dbReference>
<accession>A0A444SAR6</accession>
<keyword evidence="3" id="KW-0732">Signal</keyword>
<gene>
    <name evidence="5" type="ORF">VDGE_04806</name>
</gene>
<evidence type="ECO:0000256" key="1">
    <source>
        <dbReference type="ARBA" id="ARBA00022801"/>
    </source>
</evidence>
<feature type="chain" id="PRO_5019173698" description="Gylcosyl hydrolase 115 C-terminal domain-containing protein" evidence="3">
    <location>
        <begin position="27"/>
        <end position="1416"/>
    </location>
</feature>
<dbReference type="InterPro" id="IPR042301">
    <property type="entry name" value="GH115_sf"/>
</dbReference>
<dbReference type="InterPro" id="IPR029018">
    <property type="entry name" value="Hex-like_dom2"/>
</dbReference>
<organism evidence="5 6">
    <name type="scientific">Verticillium dahliae</name>
    <name type="common">Verticillium wilt</name>
    <dbReference type="NCBI Taxonomy" id="27337"/>
    <lineage>
        <taxon>Eukaryota</taxon>
        <taxon>Fungi</taxon>
        <taxon>Dikarya</taxon>
        <taxon>Ascomycota</taxon>
        <taxon>Pezizomycotina</taxon>
        <taxon>Sordariomycetes</taxon>
        <taxon>Hypocreomycetidae</taxon>
        <taxon>Glomerellales</taxon>
        <taxon>Plectosphaerellaceae</taxon>
        <taxon>Verticillium</taxon>
    </lineage>
</organism>